<dbReference type="EMBL" id="JAHRHJ020000007">
    <property type="protein sequence ID" value="KAH9308298.1"/>
    <property type="molecule type" value="Genomic_DNA"/>
</dbReference>
<dbReference type="Gene3D" id="2.30.29.30">
    <property type="entry name" value="Pleckstrin-homology domain (PH domain)/Phosphotyrosine-binding domain (PTB)"/>
    <property type="match status" value="1"/>
</dbReference>
<feature type="region of interest" description="Disordered" evidence="5">
    <location>
        <begin position="209"/>
        <end position="242"/>
    </location>
</feature>
<evidence type="ECO:0000259" key="7">
    <source>
        <dbReference type="PROSITE" id="PS51778"/>
    </source>
</evidence>
<evidence type="ECO:0000259" key="6">
    <source>
        <dbReference type="PROSITE" id="PS50004"/>
    </source>
</evidence>
<dbReference type="PROSITE" id="PS50004">
    <property type="entry name" value="C2"/>
    <property type="match status" value="1"/>
</dbReference>
<dbReference type="InterPro" id="IPR000008">
    <property type="entry name" value="C2_dom"/>
</dbReference>
<evidence type="ECO:0000256" key="1">
    <source>
        <dbReference type="ARBA" id="ARBA00004167"/>
    </source>
</evidence>
<accession>A0AA38KL20</accession>
<evidence type="ECO:0000256" key="4">
    <source>
        <dbReference type="ARBA" id="ARBA00023136"/>
    </source>
</evidence>
<dbReference type="InterPro" id="IPR004182">
    <property type="entry name" value="GRAM"/>
</dbReference>
<keyword evidence="4" id="KW-0472">Membrane</keyword>
<feature type="domain" description="C2" evidence="6">
    <location>
        <begin position="527"/>
        <end position="645"/>
    </location>
</feature>
<dbReference type="AlphaFoldDB" id="A0AA38KL20"/>
<reference evidence="8 9" key="1">
    <citation type="journal article" date="2021" name="Nat. Plants">
        <title>The Taxus genome provides insights into paclitaxel biosynthesis.</title>
        <authorList>
            <person name="Xiong X."/>
            <person name="Gou J."/>
            <person name="Liao Q."/>
            <person name="Li Y."/>
            <person name="Zhou Q."/>
            <person name="Bi G."/>
            <person name="Li C."/>
            <person name="Du R."/>
            <person name="Wang X."/>
            <person name="Sun T."/>
            <person name="Guo L."/>
            <person name="Liang H."/>
            <person name="Lu P."/>
            <person name="Wu Y."/>
            <person name="Zhang Z."/>
            <person name="Ro D.K."/>
            <person name="Shang Y."/>
            <person name="Huang S."/>
            <person name="Yan J."/>
        </authorList>
    </citation>
    <scope>NUCLEOTIDE SEQUENCE [LARGE SCALE GENOMIC DNA]</scope>
    <source>
        <strain evidence="8">Ta-2019</strain>
    </source>
</reference>
<keyword evidence="3" id="KW-1133">Transmembrane helix</keyword>
<evidence type="ECO:0000256" key="3">
    <source>
        <dbReference type="ARBA" id="ARBA00022989"/>
    </source>
</evidence>
<feature type="non-terminal residue" evidence="8">
    <location>
        <position position="1"/>
    </location>
</feature>
<dbReference type="Pfam" id="PF02893">
    <property type="entry name" value="GRAM"/>
    <property type="match status" value="1"/>
</dbReference>
<name>A0AA38KL20_TAXCH</name>
<sequence length="968" mass="108791">MKLQVQVLEARGIPAAVSEAFVRLQVGNTKAKTRNASSSSNSSSFPWYEDFFFKVDDLNSEVAVIVQGDRGFGGQVRVPIALVFNADKQMMAPSWYALEIRTRKSKTPLSGEICLGLSLYGRSYSNYESNSSTTSINGTQEPLSISTISELELAASTLDLPVHSRISSSESLLSSDNDTVSGRESSSSEKKGSNRRPFVNRLTSIFSKKSRSVSKSSRSSPGRSGIYSTPSEISDNSEDEKDLVTSSFFEEDPKGDSREDEIVAPLTGGILVDQSYAVSAGRLNAILFMPGSQFVQDLAILQNTTEISEGPWKKLENGLPHRTVAYMKAPTKMIGRVKAIEEQMYLRADKGAFIVMSIVSTPDVPFGTNFQTEIQFCIRPGPDIPSGEKTSHLYVSWRMNFLKGTMMKSVIENGAQQGLKDSYKQYLDVLAKHARCINNAATIAFKEEEPQSDWELAKEYFINLPVLASILSLGFFLLYIYFPWPKINKVLEFCYLDLPDSLGELITSAVVTIQLEYVFKKIRTFLRARVCRGSDHGVKAQGEGWLLTVTLVSGEKLSPLDETGTRDPYVVFTCNGKARTSSVKLRTLNPEWNEVLEFDATEDAPSTMDIEIFDFEGPFSEAESLGHGEINFLKQSSEELADLWVQLEGKHARLHGSKLHLRIFLTNTKDSDLVTHYIQKVEKKVGKKIIRRSPQKNLSFQRLFSLPPEEFLINDFACAVKRKLHLQGRIFLSPRMLGFYSNIFGHKTKFCILWDDIDEVRETSPGRNSVGLLLNPSILVFTKKGRGKDACQYAKSLDSRGRFKFQFQSFVHFGPAYRTVLALWRNRTLSLEQQMEIVADADYVAGEKQADDTETFLGLEEANMSEVYSKKLPFTVETLVSVYDKENLDEKIMGKMGCMNYTASPWEQLSDSPRVEQRQQFYKLNRSLCRFDNRVTRLQQRSLSDDAQACSVAELLTLQAVPYGDHFQ</sequence>
<dbReference type="PANTHER" id="PTHR46296">
    <property type="entry name" value="BNAA05G37250D PROTEIN"/>
    <property type="match status" value="1"/>
</dbReference>
<dbReference type="InterPro" id="IPR035892">
    <property type="entry name" value="C2_domain_sf"/>
</dbReference>
<evidence type="ECO:0000256" key="5">
    <source>
        <dbReference type="SAM" id="MobiDB-lite"/>
    </source>
</evidence>
<dbReference type="Proteomes" id="UP000824469">
    <property type="component" value="Unassembled WGS sequence"/>
</dbReference>
<dbReference type="Pfam" id="PF00168">
    <property type="entry name" value="C2"/>
    <property type="match status" value="2"/>
</dbReference>
<dbReference type="Pfam" id="PF16016">
    <property type="entry name" value="VASt"/>
    <property type="match status" value="1"/>
</dbReference>
<dbReference type="SMART" id="SM00239">
    <property type="entry name" value="C2"/>
    <property type="match status" value="2"/>
</dbReference>
<organism evidence="8 9">
    <name type="scientific">Taxus chinensis</name>
    <name type="common">Chinese yew</name>
    <name type="synonym">Taxus wallichiana var. chinensis</name>
    <dbReference type="NCBI Taxonomy" id="29808"/>
    <lineage>
        <taxon>Eukaryota</taxon>
        <taxon>Viridiplantae</taxon>
        <taxon>Streptophyta</taxon>
        <taxon>Embryophyta</taxon>
        <taxon>Tracheophyta</taxon>
        <taxon>Spermatophyta</taxon>
        <taxon>Pinopsida</taxon>
        <taxon>Pinidae</taxon>
        <taxon>Conifers II</taxon>
        <taxon>Cupressales</taxon>
        <taxon>Taxaceae</taxon>
        <taxon>Taxus</taxon>
    </lineage>
</organism>
<feature type="domain" description="VASt" evidence="7">
    <location>
        <begin position="267"/>
        <end position="438"/>
    </location>
</feature>
<dbReference type="InterPro" id="IPR031968">
    <property type="entry name" value="VASt"/>
</dbReference>
<dbReference type="OMA" id="KVLEFCY"/>
<dbReference type="SUPFAM" id="SSF49562">
    <property type="entry name" value="C2 domain (Calcium/lipid-binding domain, CaLB)"/>
    <property type="match status" value="2"/>
</dbReference>
<comment type="subcellular location">
    <subcellularLocation>
        <location evidence="1">Membrane</location>
        <topology evidence="1">Single-pass membrane protein</topology>
    </subcellularLocation>
</comment>
<feature type="region of interest" description="Disordered" evidence="5">
    <location>
        <begin position="169"/>
        <end position="195"/>
    </location>
</feature>
<dbReference type="InterPro" id="IPR011993">
    <property type="entry name" value="PH-like_dom_sf"/>
</dbReference>
<dbReference type="PANTHER" id="PTHR46296:SF8">
    <property type="entry name" value="OS06G0297800 PROTEIN"/>
    <property type="match status" value="1"/>
</dbReference>
<dbReference type="PROSITE" id="PS51778">
    <property type="entry name" value="VAST"/>
    <property type="match status" value="2"/>
</dbReference>
<dbReference type="SMART" id="SM00568">
    <property type="entry name" value="GRAM"/>
    <property type="match status" value="1"/>
</dbReference>
<evidence type="ECO:0000256" key="2">
    <source>
        <dbReference type="ARBA" id="ARBA00022692"/>
    </source>
</evidence>
<feature type="compositionally biased region" description="Low complexity" evidence="5">
    <location>
        <begin position="213"/>
        <end position="224"/>
    </location>
</feature>
<comment type="caution">
    <text evidence="8">The sequence shown here is derived from an EMBL/GenBank/DDBJ whole genome shotgun (WGS) entry which is preliminary data.</text>
</comment>
<keyword evidence="2" id="KW-0812">Transmembrane</keyword>
<evidence type="ECO:0000313" key="9">
    <source>
        <dbReference type="Proteomes" id="UP000824469"/>
    </source>
</evidence>
<dbReference type="CDD" id="cd00030">
    <property type="entry name" value="C2"/>
    <property type="match status" value="1"/>
</dbReference>
<proteinExistence type="predicted"/>
<evidence type="ECO:0008006" key="10">
    <source>
        <dbReference type="Google" id="ProtNLM"/>
    </source>
</evidence>
<gene>
    <name evidence="8" type="ORF">KI387_036209</name>
</gene>
<protein>
    <recommendedName>
        <fullName evidence="10">C2 and GRAM domain-containing protein</fullName>
    </recommendedName>
</protein>
<keyword evidence="9" id="KW-1185">Reference proteome</keyword>
<dbReference type="InterPro" id="IPR044511">
    <property type="entry name" value="At1g03370/At5g50170-like"/>
</dbReference>
<dbReference type="GO" id="GO:0016020">
    <property type="term" value="C:membrane"/>
    <property type="evidence" value="ECO:0007669"/>
    <property type="project" value="UniProtKB-SubCell"/>
</dbReference>
<feature type="domain" description="VASt" evidence="7">
    <location>
        <begin position="863"/>
        <end position="968"/>
    </location>
</feature>
<evidence type="ECO:0000313" key="8">
    <source>
        <dbReference type="EMBL" id="KAH9308298.1"/>
    </source>
</evidence>
<dbReference type="Gene3D" id="2.60.40.150">
    <property type="entry name" value="C2 domain"/>
    <property type="match status" value="2"/>
</dbReference>